<reference evidence="2" key="2">
    <citation type="journal article" date="2017" name="Nat. Plants">
        <title>The Aegilops tauschii genome reveals multiple impacts of transposons.</title>
        <authorList>
            <person name="Zhao G."/>
            <person name="Zou C."/>
            <person name="Li K."/>
            <person name="Wang K."/>
            <person name="Li T."/>
            <person name="Gao L."/>
            <person name="Zhang X."/>
            <person name="Wang H."/>
            <person name="Yang Z."/>
            <person name="Liu X."/>
            <person name="Jiang W."/>
            <person name="Mao L."/>
            <person name="Kong X."/>
            <person name="Jiao Y."/>
            <person name="Jia J."/>
        </authorList>
    </citation>
    <scope>NUCLEOTIDE SEQUENCE [LARGE SCALE GENOMIC DNA]</scope>
    <source>
        <strain evidence="2">cv. AL8/78</strain>
    </source>
</reference>
<protein>
    <submittedName>
        <fullName evidence="1">Uncharacterized protein</fullName>
    </submittedName>
</protein>
<sequence>IKFGPYLTEVLKLLRFHPQHSLCASIAALLAYGVHCFQFLASEIPFFLHLAVSQMRSLSGLSQKKMIRF</sequence>
<reference evidence="2" key="1">
    <citation type="journal article" date="2014" name="Science">
        <title>Ancient hybridizations among the ancestral genomes of bread wheat.</title>
        <authorList>
            <consortium name="International Wheat Genome Sequencing Consortium,"/>
            <person name="Marcussen T."/>
            <person name="Sandve S.R."/>
            <person name="Heier L."/>
            <person name="Spannagl M."/>
            <person name="Pfeifer M."/>
            <person name="Jakobsen K.S."/>
            <person name="Wulff B.B."/>
            <person name="Steuernagel B."/>
            <person name="Mayer K.F."/>
            <person name="Olsen O.A."/>
        </authorList>
    </citation>
    <scope>NUCLEOTIDE SEQUENCE [LARGE SCALE GENOMIC DNA]</scope>
    <source>
        <strain evidence="2">cv. AL8/78</strain>
    </source>
</reference>
<keyword evidence="2" id="KW-1185">Reference proteome</keyword>
<dbReference type="Gramene" id="AET4Gv20185400.9">
    <property type="protein sequence ID" value="AET4Gv20185400.9"/>
    <property type="gene ID" value="AET4Gv20185400"/>
</dbReference>
<evidence type="ECO:0000313" key="2">
    <source>
        <dbReference type="Proteomes" id="UP000015105"/>
    </source>
</evidence>
<reference evidence="1" key="4">
    <citation type="submission" date="2019-03" db="UniProtKB">
        <authorList>
            <consortium name="EnsemblPlants"/>
        </authorList>
    </citation>
    <scope>IDENTIFICATION</scope>
</reference>
<organism evidence="1 2">
    <name type="scientific">Aegilops tauschii subsp. strangulata</name>
    <name type="common">Goatgrass</name>
    <dbReference type="NCBI Taxonomy" id="200361"/>
    <lineage>
        <taxon>Eukaryota</taxon>
        <taxon>Viridiplantae</taxon>
        <taxon>Streptophyta</taxon>
        <taxon>Embryophyta</taxon>
        <taxon>Tracheophyta</taxon>
        <taxon>Spermatophyta</taxon>
        <taxon>Magnoliopsida</taxon>
        <taxon>Liliopsida</taxon>
        <taxon>Poales</taxon>
        <taxon>Poaceae</taxon>
        <taxon>BOP clade</taxon>
        <taxon>Pooideae</taxon>
        <taxon>Triticodae</taxon>
        <taxon>Triticeae</taxon>
        <taxon>Triticinae</taxon>
        <taxon>Aegilops</taxon>
    </lineage>
</organism>
<proteinExistence type="predicted"/>
<reference evidence="1" key="3">
    <citation type="journal article" date="2017" name="Nature">
        <title>Genome sequence of the progenitor of the wheat D genome Aegilops tauschii.</title>
        <authorList>
            <person name="Luo M.C."/>
            <person name="Gu Y.Q."/>
            <person name="Puiu D."/>
            <person name="Wang H."/>
            <person name="Twardziok S.O."/>
            <person name="Deal K.R."/>
            <person name="Huo N."/>
            <person name="Zhu T."/>
            <person name="Wang L."/>
            <person name="Wang Y."/>
            <person name="McGuire P.E."/>
            <person name="Liu S."/>
            <person name="Long H."/>
            <person name="Ramasamy R.K."/>
            <person name="Rodriguez J.C."/>
            <person name="Van S.L."/>
            <person name="Yuan L."/>
            <person name="Wang Z."/>
            <person name="Xia Z."/>
            <person name="Xiao L."/>
            <person name="Anderson O.D."/>
            <person name="Ouyang S."/>
            <person name="Liang Y."/>
            <person name="Zimin A.V."/>
            <person name="Pertea G."/>
            <person name="Qi P."/>
            <person name="Bennetzen J.L."/>
            <person name="Dai X."/>
            <person name="Dawson M.W."/>
            <person name="Muller H.G."/>
            <person name="Kugler K."/>
            <person name="Rivarola-Duarte L."/>
            <person name="Spannagl M."/>
            <person name="Mayer K.F.X."/>
            <person name="Lu F.H."/>
            <person name="Bevan M.W."/>
            <person name="Leroy P."/>
            <person name="Li P."/>
            <person name="You F.M."/>
            <person name="Sun Q."/>
            <person name="Liu Z."/>
            <person name="Lyons E."/>
            <person name="Wicker T."/>
            <person name="Salzberg S.L."/>
            <person name="Devos K.M."/>
            <person name="Dvorak J."/>
        </authorList>
    </citation>
    <scope>NUCLEOTIDE SEQUENCE [LARGE SCALE GENOMIC DNA]</scope>
    <source>
        <strain evidence="1">cv. AL8/78</strain>
    </source>
</reference>
<dbReference type="Proteomes" id="UP000015105">
    <property type="component" value="Chromosome 4D"/>
</dbReference>
<dbReference type="AlphaFoldDB" id="A0A453HH59"/>
<reference evidence="1" key="5">
    <citation type="journal article" date="2021" name="G3 (Bethesda)">
        <title>Aegilops tauschii genome assembly Aet v5.0 features greater sequence contiguity and improved annotation.</title>
        <authorList>
            <person name="Wang L."/>
            <person name="Zhu T."/>
            <person name="Rodriguez J.C."/>
            <person name="Deal K.R."/>
            <person name="Dubcovsky J."/>
            <person name="McGuire P.E."/>
            <person name="Lux T."/>
            <person name="Spannagl M."/>
            <person name="Mayer K.F.X."/>
            <person name="Baldrich P."/>
            <person name="Meyers B.C."/>
            <person name="Huo N."/>
            <person name="Gu Y.Q."/>
            <person name="Zhou H."/>
            <person name="Devos K.M."/>
            <person name="Bennetzen J.L."/>
            <person name="Unver T."/>
            <person name="Budak H."/>
            <person name="Gulick P.J."/>
            <person name="Galiba G."/>
            <person name="Kalapos B."/>
            <person name="Nelson D.R."/>
            <person name="Li P."/>
            <person name="You F.M."/>
            <person name="Luo M.C."/>
            <person name="Dvorak J."/>
        </authorList>
    </citation>
    <scope>NUCLEOTIDE SEQUENCE [LARGE SCALE GENOMIC DNA]</scope>
    <source>
        <strain evidence="1">cv. AL8/78</strain>
    </source>
</reference>
<name>A0A453HH59_AEGTS</name>
<accession>A0A453HH59</accession>
<evidence type="ECO:0000313" key="1">
    <source>
        <dbReference type="EnsemblPlants" id="AET4Gv20185400.9"/>
    </source>
</evidence>
<dbReference type="EnsemblPlants" id="AET4Gv20185400.9">
    <property type="protein sequence ID" value="AET4Gv20185400.9"/>
    <property type="gene ID" value="AET4Gv20185400"/>
</dbReference>